<dbReference type="Proteomes" id="UP000569732">
    <property type="component" value="Unassembled WGS sequence"/>
</dbReference>
<reference evidence="2 3" key="1">
    <citation type="submission" date="2020-07" db="EMBL/GenBank/DDBJ databases">
        <title>Endozoicomonas sp. nov., isolated from sediment.</title>
        <authorList>
            <person name="Gu T."/>
        </authorList>
    </citation>
    <scope>NUCLEOTIDE SEQUENCE [LARGE SCALE GENOMIC DNA]</scope>
    <source>
        <strain evidence="2 3">SM1973</strain>
    </source>
</reference>
<protein>
    <submittedName>
        <fullName evidence="2">Uncharacterized protein</fullName>
    </submittedName>
</protein>
<sequence length="107" mass="12072">MRREIASKSTVLSRLKESLKVCAGLAGFVLFCNWLNLFLHPYFQCDQAPMMLAMLPIMCSLIILFYVLGIFRDGVHLSSAEEKRGDRAILFIIISSLVLAFLMGRLS</sequence>
<keyword evidence="3" id="KW-1185">Reference proteome</keyword>
<feature type="transmembrane region" description="Helical" evidence="1">
    <location>
        <begin position="49"/>
        <end position="68"/>
    </location>
</feature>
<accession>A0A853IP00</accession>
<keyword evidence="1" id="KW-0472">Membrane</keyword>
<evidence type="ECO:0000313" key="2">
    <source>
        <dbReference type="EMBL" id="NYZ69596.1"/>
    </source>
</evidence>
<dbReference type="AlphaFoldDB" id="A0A853IP00"/>
<keyword evidence="1" id="KW-1133">Transmembrane helix</keyword>
<comment type="caution">
    <text evidence="2">The sequence shown here is derived from an EMBL/GenBank/DDBJ whole genome shotgun (WGS) entry which is preliminary data.</text>
</comment>
<evidence type="ECO:0000313" key="3">
    <source>
        <dbReference type="Proteomes" id="UP000569732"/>
    </source>
</evidence>
<name>A0A853IP00_9GAMM</name>
<dbReference type="RefSeq" id="WP_180571578.1">
    <property type="nucleotide sequence ID" value="NZ_JACCKB010000106.1"/>
</dbReference>
<dbReference type="EMBL" id="JACCKB010000106">
    <property type="protein sequence ID" value="NYZ69596.1"/>
    <property type="molecule type" value="Genomic_DNA"/>
</dbReference>
<feature type="transmembrane region" description="Helical" evidence="1">
    <location>
        <begin position="21"/>
        <end position="43"/>
    </location>
</feature>
<gene>
    <name evidence="2" type="ORF">H0A36_26635</name>
</gene>
<keyword evidence="1" id="KW-0812">Transmembrane</keyword>
<proteinExistence type="predicted"/>
<feature type="transmembrane region" description="Helical" evidence="1">
    <location>
        <begin position="88"/>
        <end position="106"/>
    </location>
</feature>
<organism evidence="2 3">
    <name type="scientific">Spartinivicinus marinus</name>
    <dbReference type="NCBI Taxonomy" id="2994442"/>
    <lineage>
        <taxon>Bacteria</taxon>
        <taxon>Pseudomonadati</taxon>
        <taxon>Pseudomonadota</taxon>
        <taxon>Gammaproteobacteria</taxon>
        <taxon>Oceanospirillales</taxon>
        <taxon>Zooshikellaceae</taxon>
        <taxon>Spartinivicinus</taxon>
    </lineage>
</organism>
<evidence type="ECO:0000256" key="1">
    <source>
        <dbReference type="SAM" id="Phobius"/>
    </source>
</evidence>